<evidence type="ECO:0000313" key="9">
    <source>
        <dbReference type="Proteomes" id="UP001172155"/>
    </source>
</evidence>
<dbReference type="FunFam" id="4.10.240.10:FF:000078">
    <property type="entry name" value="Putative Zn(II)2Cys6 transcription factor (Eurofung)"/>
    <property type="match status" value="1"/>
</dbReference>
<keyword evidence="5" id="KW-0539">Nucleus</keyword>
<dbReference type="GO" id="GO:0000976">
    <property type="term" value="F:transcription cis-regulatory region binding"/>
    <property type="evidence" value="ECO:0007669"/>
    <property type="project" value="TreeGrafter"/>
</dbReference>
<protein>
    <recommendedName>
        <fullName evidence="7">Zn(2)-C6 fungal-type domain-containing protein</fullName>
    </recommendedName>
</protein>
<name>A0AA40K8D3_9PEZI</name>
<evidence type="ECO:0000313" key="8">
    <source>
        <dbReference type="EMBL" id="KAK0749789.1"/>
    </source>
</evidence>
<dbReference type="PANTHER" id="PTHR31845:SF17">
    <property type="entry name" value="ZN(II)2CYS6 TRANSCRIPTION FACTOR (EUROFUNG)"/>
    <property type="match status" value="1"/>
</dbReference>
<organism evidence="8 9">
    <name type="scientific">Schizothecium vesticola</name>
    <dbReference type="NCBI Taxonomy" id="314040"/>
    <lineage>
        <taxon>Eukaryota</taxon>
        <taxon>Fungi</taxon>
        <taxon>Dikarya</taxon>
        <taxon>Ascomycota</taxon>
        <taxon>Pezizomycotina</taxon>
        <taxon>Sordariomycetes</taxon>
        <taxon>Sordariomycetidae</taxon>
        <taxon>Sordariales</taxon>
        <taxon>Schizotheciaceae</taxon>
        <taxon>Schizothecium</taxon>
    </lineage>
</organism>
<evidence type="ECO:0000259" key="7">
    <source>
        <dbReference type="PROSITE" id="PS50048"/>
    </source>
</evidence>
<evidence type="ECO:0000256" key="3">
    <source>
        <dbReference type="ARBA" id="ARBA00023125"/>
    </source>
</evidence>
<keyword evidence="4" id="KW-0804">Transcription</keyword>
<dbReference type="GO" id="GO:0005634">
    <property type="term" value="C:nucleus"/>
    <property type="evidence" value="ECO:0007669"/>
    <property type="project" value="UniProtKB-SubCell"/>
</dbReference>
<dbReference type="PANTHER" id="PTHR31845">
    <property type="entry name" value="FINGER DOMAIN PROTEIN, PUTATIVE-RELATED"/>
    <property type="match status" value="1"/>
</dbReference>
<dbReference type="EMBL" id="JAUKUD010000003">
    <property type="protein sequence ID" value="KAK0749789.1"/>
    <property type="molecule type" value="Genomic_DNA"/>
</dbReference>
<proteinExistence type="predicted"/>
<reference evidence="8" key="1">
    <citation type="submission" date="2023-06" db="EMBL/GenBank/DDBJ databases">
        <title>Genome-scale phylogeny and comparative genomics of the fungal order Sordariales.</title>
        <authorList>
            <consortium name="Lawrence Berkeley National Laboratory"/>
            <person name="Hensen N."/>
            <person name="Bonometti L."/>
            <person name="Westerberg I."/>
            <person name="Brannstrom I.O."/>
            <person name="Guillou S."/>
            <person name="Cros-Aarteil S."/>
            <person name="Calhoun S."/>
            <person name="Haridas S."/>
            <person name="Kuo A."/>
            <person name="Mondo S."/>
            <person name="Pangilinan J."/>
            <person name="Riley R."/>
            <person name="LaButti K."/>
            <person name="Andreopoulos B."/>
            <person name="Lipzen A."/>
            <person name="Chen C."/>
            <person name="Yanf M."/>
            <person name="Daum C."/>
            <person name="Ng V."/>
            <person name="Clum A."/>
            <person name="Steindorff A."/>
            <person name="Ohm R."/>
            <person name="Martin F."/>
            <person name="Silar P."/>
            <person name="Natvig D."/>
            <person name="Lalanne C."/>
            <person name="Gautier V."/>
            <person name="Ament-velasquez S.L."/>
            <person name="Kruys A."/>
            <person name="Hutchinson M.I."/>
            <person name="Powell A.J."/>
            <person name="Barry K."/>
            <person name="Miller A.N."/>
            <person name="Grigoriev I.V."/>
            <person name="Debuchy R."/>
            <person name="Gladieux P."/>
            <person name="Thoren M.H."/>
            <person name="Johannesson H."/>
        </authorList>
    </citation>
    <scope>NUCLEOTIDE SEQUENCE</scope>
    <source>
        <strain evidence="8">SMH3187-1</strain>
    </source>
</reference>
<sequence length="786" mass="85640">MARPDMTAAAPGPAPSEGAAHDSPTKDGNSRRAAACLVCRRSKIKCEKMRGANSDDRCQRCFQLNVQCVRPDFHVGRRKGVKNKRTGLEKALHQVEQAVRRSGGGASGIEASKVVSELKALLGPAAAGADGSTTGMDQGSRNGHRGRHSSSHDIMLPDASSDADDSSGSEQDGMSIPQESTPSHSHATAEESLAVDDAENPLQLLARASDLHVSPKSVNDAAAIEATSHQRARHGKQNDRISEVERFFMLGQFSLDTGHALDPIDLGLMSADEADSLFTFFHRNLAHTRWGLDPALYTAAFTRSRSAFLFTSIAAAASLYIPNQGALSRRLSNHCKTLVNRIMIDRHRSVEIILAFMVNVPWMFPGKHSADDETCWYVSIATTMALDLSLHKIIAPLDGPRGNMARADCIDPKVALALDGYGEVDPASELGRRLLRRRERCWISLFVLERGMCLARGRSYTLPVTPLLMRCDQWHISNIADTMDGHLVSMAVLRRDLDDLFITIRAVCDGSRDNMANGSMIAQSIQITVEKFFAEWQAKWGMSIGTGPQHRLPPYVQILVTHTRLSIYSSVINHPTAPTEVRHFFHAAGLSSALNVMRAAIQGENQLSSMPNNTAIMISFAACFALRLSSQLAGNSNLAPSVRALIEETADVLERIGCVTSHRNGMSALYGKYLKYIVKKAAPPPPTQSELMAQQRPVFSRTAAAAAAAQAGYGMPDTMRANPPFLGGSPVWSEPIQFSSMSDDQVVEALSRVNNEFDPAVSMYPPWDDPAALDWMSWSNLPEFGV</sequence>
<keyword evidence="2" id="KW-0805">Transcription regulation</keyword>
<feature type="region of interest" description="Disordered" evidence="6">
    <location>
        <begin position="1"/>
        <end position="32"/>
    </location>
</feature>
<dbReference type="InterPro" id="IPR036864">
    <property type="entry name" value="Zn2-C6_fun-type_DNA-bd_sf"/>
</dbReference>
<feature type="compositionally biased region" description="Basic and acidic residues" evidence="6">
    <location>
        <begin position="19"/>
        <end position="30"/>
    </location>
</feature>
<keyword evidence="9" id="KW-1185">Reference proteome</keyword>
<comment type="subcellular location">
    <subcellularLocation>
        <location evidence="1">Nucleus</location>
    </subcellularLocation>
</comment>
<dbReference type="CDD" id="cd12148">
    <property type="entry name" value="fungal_TF_MHR"/>
    <property type="match status" value="1"/>
</dbReference>
<evidence type="ECO:0000256" key="6">
    <source>
        <dbReference type="SAM" id="MobiDB-lite"/>
    </source>
</evidence>
<accession>A0AA40K8D3</accession>
<dbReference type="Pfam" id="PF00172">
    <property type="entry name" value="Zn_clus"/>
    <property type="match status" value="1"/>
</dbReference>
<evidence type="ECO:0000256" key="2">
    <source>
        <dbReference type="ARBA" id="ARBA00023015"/>
    </source>
</evidence>
<feature type="domain" description="Zn(2)-C6 fungal-type" evidence="7">
    <location>
        <begin position="35"/>
        <end position="70"/>
    </location>
</feature>
<dbReference type="SUPFAM" id="SSF57701">
    <property type="entry name" value="Zn2/Cys6 DNA-binding domain"/>
    <property type="match status" value="1"/>
</dbReference>
<feature type="compositionally biased region" description="Low complexity" evidence="6">
    <location>
        <begin position="8"/>
        <end position="18"/>
    </location>
</feature>
<feature type="compositionally biased region" description="Polar residues" evidence="6">
    <location>
        <begin position="168"/>
        <end position="186"/>
    </location>
</feature>
<dbReference type="InterPro" id="IPR051089">
    <property type="entry name" value="prtT"/>
</dbReference>
<dbReference type="GO" id="GO:0008270">
    <property type="term" value="F:zinc ion binding"/>
    <property type="evidence" value="ECO:0007669"/>
    <property type="project" value="InterPro"/>
</dbReference>
<evidence type="ECO:0000256" key="5">
    <source>
        <dbReference type="ARBA" id="ARBA00023242"/>
    </source>
</evidence>
<dbReference type="PROSITE" id="PS50048">
    <property type="entry name" value="ZN2_CY6_FUNGAL_2"/>
    <property type="match status" value="1"/>
</dbReference>
<dbReference type="InterPro" id="IPR001138">
    <property type="entry name" value="Zn2Cys6_DnaBD"/>
</dbReference>
<dbReference type="Proteomes" id="UP001172155">
    <property type="component" value="Unassembled WGS sequence"/>
</dbReference>
<evidence type="ECO:0000256" key="1">
    <source>
        <dbReference type="ARBA" id="ARBA00004123"/>
    </source>
</evidence>
<dbReference type="PROSITE" id="PS00463">
    <property type="entry name" value="ZN2_CY6_FUNGAL_1"/>
    <property type="match status" value="1"/>
</dbReference>
<dbReference type="AlphaFoldDB" id="A0AA40K8D3"/>
<dbReference type="SMART" id="SM00066">
    <property type="entry name" value="GAL4"/>
    <property type="match status" value="1"/>
</dbReference>
<comment type="caution">
    <text evidence="8">The sequence shown here is derived from an EMBL/GenBank/DDBJ whole genome shotgun (WGS) entry which is preliminary data.</text>
</comment>
<dbReference type="Gene3D" id="4.10.240.10">
    <property type="entry name" value="Zn(2)-C6 fungal-type DNA-binding domain"/>
    <property type="match status" value="1"/>
</dbReference>
<dbReference type="GO" id="GO:0000981">
    <property type="term" value="F:DNA-binding transcription factor activity, RNA polymerase II-specific"/>
    <property type="evidence" value="ECO:0007669"/>
    <property type="project" value="InterPro"/>
</dbReference>
<gene>
    <name evidence="8" type="ORF">B0T18DRAFT_479670</name>
</gene>
<dbReference type="CDD" id="cd00067">
    <property type="entry name" value="GAL4"/>
    <property type="match status" value="1"/>
</dbReference>
<feature type="region of interest" description="Disordered" evidence="6">
    <location>
        <begin position="125"/>
        <end position="190"/>
    </location>
</feature>
<keyword evidence="3" id="KW-0238">DNA-binding</keyword>
<evidence type="ECO:0000256" key="4">
    <source>
        <dbReference type="ARBA" id="ARBA00023163"/>
    </source>
</evidence>